<dbReference type="Pfam" id="PF11396">
    <property type="entry name" value="PepSY_like"/>
    <property type="match status" value="1"/>
</dbReference>
<dbReference type="SUPFAM" id="SSF160574">
    <property type="entry name" value="BT0923-like"/>
    <property type="match status" value="1"/>
</dbReference>
<dbReference type="Gene3D" id="3.10.450.360">
    <property type="match status" value="1"/>
</dbReference>
<dbReference type="AlphaFoldDB" id="A0A1G4W125"/>
<dbReference type="STRING" id="329186.SAMN02927925_02055"/>
<dbReference type="eggNOG" id="COG3212">
    <property type="taxonomic scope" value="Bacteria"/>
</dbReference>
<keyword evidence="1" id="KW-0732">Signal</keyword>
<feature type="domain" description="Putative beta-lactamase-inhibitor-like PepSY-like" evidence="2">
    <location>
        <begin position="54"/>
        <end position="131"/>
    </location>
</feature>
<dbReference type="RefSeq" id="WP_023575727.1">
    <property type="nucleotide sequence ID" value="NZ_CBCSBQ010000004.1"/>
</dbReference>
<name>A0A1G4W125_9FLAO</name>
<accession>A0A1G4W125</accession>
<dbReference type="EMBL" id="FMTY01000005">
    <property type="protein sequence ID" value="SCX14360.1"/>
    <property type="molecule type" value="Genomic_DNA"/>
</dbReference>
<dbReference type="Proteomes" id="UP000182124">
    <property type="component" value="Unassembled WGS sequence"/>
</dbReference>
<feature type="signal peptide" evidence="1">
    <location>
        <begin position="1"/>
        <end position="19"/>
    </location>
</feature>
<evidence type="ECO:0000313" key="4">
    <source>
        <dbReference type="Proteomes" id="UP000182124"/>
    </source>
</evidence>
<evidence type="ECO:0000256" key="1">
    <source>
        <dbReference type="SAM" id="SignalP"/>
    </source>
</evidence>
<evidence type="ECO:0000259" key="2">
    <source>
        <dbReference type="Pfam" id="PF11396"/>
    </source>
</evidence>
<protein>
    <submittedName>
        <fullName evidence="3">Putative beta-lactamase-inhibitor-like, PepSY-like</fullName>
    </submittedName>
</protein>
<sequence>MKSILIFIATAMLNTTAFAQKITENKIPTAVLVSFKTKFPAATKTTWEMENKSEYEAEFMIDRTKHSAKFTKSGKWMETETEIKIAELPKEVSQTIAKEFAGFSVEKANMAETSNNGTVYKVKVKKGKEIYNVTVTASGKTLKKVIEKK</sequence>
<feature type="chain" id="PRO_5010317799" evidence="1">
    <location>
        <begin position="20"/>
        <end position="149"/>
    </location>
</feature>
<gene>
    <name evidence="3" type="ORF">SAMN02927925_02055</name>
</gene>
<evidence type="ECO:0000313" key="3">
    <source>
        <dbReference type="EMBL" id="SCX14360.1"/>
    </source>
</evidence>
<organism evidence="3 4">
    <name type="scientific">Flavobacterium saliperosum</name>
    <dbReference type="NCBI Taxonomy" id="329186"/>
    <lineage>
        <taxon>Bacteria</taxon>
        <taxon>Pseudomonadati</taxon>
        <taxon>Bacteroidota</taxon>
        <taxon>Flavobacteriia</taxon>
        <taxon>Flavobacteriales</taxon>
        <taxon>Flavobacteriaceae</taxon>
        <taxon>Flavobacterium</taxon>
    </lineage>
</organism>
<dbReference type="InterPro" id="IPR021533">
    <property type="entry name" value="PepSY-like"/>
</dbReference>
<proteinExistence type="predicted"/>
<reference evidence="3 4" key="1">
    <citation type="submission" date="2016-10" db="EMBL/GenBank/DDBJ databases">
        <authorList>
            <person name="de Groot N.N."/>
        </authorList>
    </citation>
    <scope>NUCLEOTIDE SEQUENCE [LARGE SCALE GENOMIC DNA]</scope>
    <source>
        <strain evidence="3 4">CGMCC 1.3801</strain>
    </source>
</reference>